<evidence type="ECO:0000256" key="3">
    <source>
        <dbReference type="ARBA" id="ARBA00023186"/>
    </source>
</evidence>
<reference evidence="6" key="1">
    <citation type="submission" date="2019-04" db="EMBL/GenBank/DDBJ databases">
        <title>Draft genome sequence of Pseudonocardiaceae bacterium SL3-2-4.</title>
        <authorList>
            <person name="Ningsih F."/>
            <person name="Yokota A."/>
            <person name="Sakai Y."/>
            <person name="Nanatani K."/>
            <person name="Yabe S."/>
            <person name="Oetari A."/>
            <person name="Sjamsuridzal W."/>
        </authorList>
    </citation>
    <scope>NUCLEOTIDE SEQUENCE [LARGE SCALE GENOMIC DNA]</scope>
    <source>
        <strain evidence="6">SL3-2-4</strain>
    </source>
</reference>
<evidence type="ECO:0000256" key="4">
    <source>
        <dbReference type="SAM" id="MobiDB-lite"/>
    </source>
</evidence>
<dbReference type="Gene3D" id="3.30.420.40">
    <property type="match status" value="2"/>
</dbReference>
<dbReference type="AlphaFoldDB" id="A0A4D4J9U5"/>
<keyword evidence="1" id="KW-0547">Nucleotide-binding</keyword>
<dbReference type="GO" id="GO:0140662">
    <property type="term" value="F:ATP-dependent protein folding chaperone"/>
    <property type="evidence" value="ECO:0007669"/>
    <property type="project" value="InterPro"/>
</dbReference>
<gene>
    <name evidence="5" type="ORF">GTS_28120</name>
</gene>
<accession>A0A4D4J9U5</accession>
<feature type="compositionally biased region" description="Basic and acidic residues" evidence="4">
    <location>
        <begin position="471"/>
        <end position="488"/>
    </location>
</feature>
<evidence type="ECO:0000313" key="6">
    <source>
        <dbReference type="Proteomes" id="UP000298860"/>
    </source>
</evidence>
<evidence type="ECO:0000256" key="2">
    <source>
        <dbReference type="ARBA" id="ARBA00022840"/>
    </source>
</evidence>
<dbReference type="Pfam" id="PF00012">
    <property type="entry name" value="HSP70"/>
    <property type="match status" value="1"/>
</dbReference>
<keyword evidence="3" id="KW-0143">Chaperone</keyword>
<dbReference type="InterPro" id="IPR043129">
    <property type="entry name" value="ATPase_NBD"/>
</dbReference>
<proteinExistence type="predicted"/>
<dbReference type="OrthoDB" id="9766019at2"/>
<dbReference type="GO" id="GO:0005524">
    <property type="term" value="F:ATP binding"/>
    <property type="evidence" value="ECO:0007669"/>
    <property type="project" value="UniProtKB-KW"/>
</dbReference>
<evidence type="ECO:0000256" key="1">
    <source>
        <dbReference type="ARBA" id="ARBA00022741"/>
    </source>
</evidence>
<comment type="caution">
    <text evidence="5">The sequence shown here is derived from an EMBL/GenBank/DDBJ whole genome shotgun (WGS) entry which is preliminary data.</text>
</comment>
<organism evidence="5 6">
    <name type="scientific">Gandjariella thermophila</name>
    <dbReference type="NCBI Taxonomy" id="1931992"/>
    <lineage>
        <taxon>Bacteria</taxon>
        <taxon>Bacillati</taxon>
        <taxon>Actinomycetota</taxon>
        <taxon>Actinomycetes</taxon>
        <taxon>Pseudonocardiales</taxon>
        <taxon>Pseudonocardiaceae</taxon>
        <taxon>Gandjariella</taxon>
    </lineage>
</organism>
<dbReference type="RefSeq" id="WP_137814258.1">
    <property type="nucleotide sequence ID" value="NZ_BJFL01000012.1"/>
</dbReference>
<sequence>MPYVLGIDVGTGSTAAATCLLGGPGPARADAVRLGGRGFGVPSVVHVAPDGAFLVGEPAAQRGLVEPSRTARDFVRRVGDEVPQLLAGRLVTAHELTAYLVTWVVQRAEAQYGGPAEHVVLTHPPEWGPYRRGLLHQALWHAGVGRVTLLPEPIAAGESHAAREDVPDGGLLAVYALGEHSFCGSVVLRTDSGAFELVAAMEGNEHTGGAHFDDALLEHVRTEMGGRWVPPDPGDPRSRPNMARLRHECAVAKERLSTATEAAVPVPVPQGVAEVRVARADFEDLIRPELDGTVETLLHALRLGSVEPERLAAVLLTGGCARIPLVAELVSAALPCPVSVEPDPELTAARGAALAAYRMVTSSEAVHARPPSMEETSVLVPTRAELDPLGDDFDAPPPRPAVEITPLELPERRGVRRFLPGFRANALSAVLISTITLAPVLPLAPRLPAPPAGVAETARSFSLPGAFTGREQPRTDRTGDDHHHEDGR</sequence>
<protein>
    <submittedName>
        <fullName evidence="5">Molecular chaperone DnaK</fullName>
    </submittedName>
</protein>
<keyword evidence="6" id="KW-1185">Reference proteome</keyword>
<dbReference type="Proteomes" id="UP000298860">
    <property type="component" value="Unassembled WGS sequence"/>
</dbReference>
<dbReference type="InterPro" id="IPR013126">
    <property type="entry name" value="Hsp_70_fam"/>
</dbReference>
<name>A0A4D4J9U5_9PSEU</name>
<dbReference type="SUPFAM" id="SSF53067">
    <property type="entry name" value="Actin-like ATPase domain"/>
    <property type="match status" value="2"/>
</dbReference>
<keyword evidence="2" id="KW-0067">ATP-binding</keyword>
<dbReference type="EMBL" id="BJFL01000012">
    <property type="protein sequence ID" value="GDY31179.1"/>
    <property type="molecule type" value="Genomic_DNA"/>
</dbReference>
<dbReference type="Gene3D" id="3.90.640.10">
    <property type="entry name" value="Actin, Chain A, domain 4"/>
    <property type="match status" value="1"/>
</dbReference>
<evidence type="ECO:0000313" key="5">
    <source>
        <dbReference type="EMBL" id="GDY31179.1"/>
    </source>
</evidence>
<dbReference type="PANTHER" id="PTHR19375">
    <property type="entry name" value="HEAT SHOCK PROTEIN 70KDA"/>
    <property type="match status" value="1"/>
</dbReference>
<feature type="region of interest" description="Disordered" evidence="4">
    <location>
        <begin position="450"/>
        <end position="488"/>
    </location>
</feature>